<gene>
    <name evidence="1" type="ORF">SDC9_177668</name>
</gene>
<protein>
    <submittedName>
        <fullName evidence="1">Uncharacterized protein</fullName>
    </submittedName>
</protein>
<accession>A0A645GTW4</accession>
<proteinExistence type="predicted"/>
<comment type="caution">
    <text evidence="1">The sequence shown here is derived from an EMBL/GenBank/DDBJ whole genome shotgun (WGS) entry which is preliminary data.</text>
</comment>
<evidence type="ECO:0000313" key="1">
    <source>
        <dbReference type="EMBL" id="MPN30205.1"/>
    </source>
</evidence>
<sequence length="86" mass="9962">MVDPGGNQVIRSIQSRLGFAAAHGVFQQINAGTDRPFSQRELGRIGMILVKDVFEAHARLEFRPAETDFFQYSLRLRFEFCERRCR</sequence>
<reference evidence="1" key="1">
    <citation type="submission" date="2019-08" db="EMBL/GenBank/DDBJ databases">
        <authorList>
            <person name="Kucharzyk K."/>
            <person name="Murdoch R.W."/>
            <person name="Higgins S."/>
            <person name="Loffler F."/>
        </authorList>
    </citation>
    <scope>NUCLEOTIDE SEQUENCE</scope>
</reference>
<name>A0A645GTW4_9ZZZZ</name>
<organism evidence="1">
    <name type="scientific">bioreactor metagenome</name>
    <dbReference type="NCBI Taxonomy" id="1076179"/>
    <lineage>
        <taxon>unclassified sequences</taxon>
        <taxon>metagenomes</taxon>
        <taxon>ecological metagenomes</taxon>
    </lineage>
</organism>
<dbReference type="EMBL" id="VSSQ01081244">
    <property type="protein sequence ID" value="MPN30205.1"/>
    <property type="molecule type" value="Genomic_DNA"/>
</dbReference>
<dbReference type="AlphaFoldDB" id="A0A645GTW4"/>